<keyword evidence="1" id="KW-0472">Membrane</keyword>
<name>X1ETV5_9ZZZZ</name>
<comment type="caution">
    <text evidence="2">The sequence shown here is derived from an EMBL/GenBank/DDBJ whole genome shotgun (WGS) entry which is preliminary data.</text>
</comment>
<gene>
    <name evidence="2" type="ORF">S01H4_59891</name>
</gene>
<reference evidence="2" key="1">
    <citation type="journal article" date="2014" name="Front. Microbiol.">
        <title>High frequency of phylogenetically diverse reductive dehalogenase-homologous genes in deep subseafloor sedimentary metagenomes.</title>
        <authorList>
            <person name="Kawai M."/>
            <person name="Futagami T."/>
            <person name="Toyoda A."/>
            <person name="Takaki Y."/>
            <person name="Nishi S."/>
            <person name="Hori S."/>
            <person name="Arai W."/>
            <person name="Tsubouchi T."/>
            <person name="Morono Y."/>
            <person name="Uchiyama I."/>
            <person name="Ito T."/>
            <person name="Fujiyama A."/>
            <person name="Inagaki F."/>
            <person name="Takami H."/>
        </authorList>
    </citation>
    <scope>NUCLEOTIDE SEQUENCE</scope>
    <source>
        <strain evidence="2">Expedition CK06-06</strain>
    </source>
</reference>
<evidence type="ECO:0000256" key="1">
    <source>
        <dbReference type="SAM" id="Phobius"/>
    </source>
</evidence>
<dbReference type="AlphaFoldDB" id="X1ETV5"/>
<dbReference type="InterPro" id="IPR010545">
    <property type="entry name" value="SPP"/>
</dbReference>
<feature type="transmembrane region" description="Helical" evidence="1">
    <location>
        <begin position="29"/>
        <end position="49"/>
    </location>
</feature>
<sequence length="72" mass="7398">MGLGDIVMPGILVAATYHYAIINELPRLPVALGVIIGTLAGFIVLMTFVTKGKPQAGLPCLCGGAILGYIIS</sequence>
<feature type="transmembrane region" description="Helical" evidence="1">
    <location>
        <begin position="6"/>
        <end position="22"/>
    </location>
</feature>
<keyword evidence="1" id="KW-1133">Transmembrane helix</keyword>
<evidence type="ECO:0000313" key="2">
    <source>
        <dbReference type="EMBL" id="GAH12058.1"/>
    </source>
</evidence>
<accession>X1ETV5</accession>
<proteinExistence type="predicted"/>
<protein>
    <recommendedName>
        <fullName evidence="3">Prepilin type IV endopeptidase peptidase domain-containing protein</fullName>
    </recommendedName>
</protein>
<evidence type="ECO:0008006" key="3">
    <source>
        <dbReference type="Google" id="ProtNLM"/>
    </source>
</evidence>
<organism evidence="2">
    <name type="scientific">marine sediment metagenome</name>
    <dbReference type="NCBI Taxonomy" id="412755"/>
    <lineage>
        <taxon>unclassified sequences</taxon>
        <taxon>metagenomes</taxon>
        <taxon>ecological metagenomes</taxon>
    </lineage>
</organism>
<keyword evidence="1" id="KW-0812">Transmembrane</keyword>
<dbReference type="EMBL" id="BART01035203">
    <property type="protein sequence ID" value="GAH12058.1"/>
    <property type="molecule type" value="Genomic_DNA"/>
</dbReference>
<feature type="non-terminal residue" evidence="2">
    <location>
        <position position="72"/>
    </location>
</feature>
<dbReference type="Pfam" id="PF06550">
    <property type="entry name" value="SPP"/>
    <property type="match status" value="1"/>
</dbReference>